<dbReference type="EMBL" id="SSFD01000228">
    <property type="protein sequence ID" value="TXH82932.1"/>
    <property type="molecule type" value="Genomic_DNA"/>
</dbReference>
<evidence type="ECO:0000313" key="2">
    <source>
        <dbReference type="Proteomes" id="UP000321192"/>
    </source>
</evidence>
<evidence type="ECO:0000313" key="1">
    <source>
        <dbReference type="EMBL" id="TXH82932.1"/>
    </source>
</evidence>
<sequence>MSFDPDTLYALLPQVYRSRDSSGALKALVRVLAEQAEVLEEDLARLYDNHFIETCEEWAVPYIGALVGTRGLSAIPEEAARHRNEVANTLALRRRKGTAAALEQLAEDVTDLDAVVVEYFRHLATTQYLKHLRPTNQAFASLRRHAVLEAVGTPFDTLAHNADVRPITRGRGRHNLPNLGIFLWPLAAQPVTRAAAFKVDDFRYCFDPLGRSIPLVTRPAPEAGIASLAGPLNVPLPIGRRRLAEHLADYYGAGLSILLRVDGRDWLPALDAHGLPLAPLTSLVRVCDLSDLTDGSGSVTGWAHCPVSGAVAIDPVLGRIAFPSGEPAPSSVEVSCQRAFGLAMGCGEYPRAAAPGDPIRVPAGASLQAALSVAGAIGGVVELSDNAYYPAAGLAVHVAAGQALTLRAAPGRRPVLVLGGELVVHGGDDSAFALEGLLVAGGALHAPRNDPVDGNTNRLHSLALRHCTLVPGATPAMAGIPAQAARARLVADVPGLELSIEHGICGAVQADNECSLARISGSIVDALAPAGLAFGGIGGGAGAPLHVEASTLVGRVSTAEMRLASNTLFHAAALAPGAAPVQAARTDTGCVRFCHLPPGTVLPRPYRCQPATAADALRVRPVFTSLAYGDAAYGQLAPHTAREIREGADDGGEIGAFHAMYLPQRLTALRARLDEFLRLGLTAGVLLEH</sequence>
<accession>A0A5C7SHW6</accession>
<comment type="caution">
    <text evidence="1">The sequence shown here is derived from an EMBL/GenBank/DDBJ whole genome shotgun (WGS) entry which is preliminary data.</text>
</comment>
<reference evidence="1 2" key="1">
    <citation type="submission" date="2018-09" db="EMBL/GenBank/DDBJ databases">
        <title>Metagenome Assembled Genomes from an Advanced Water Purification Facility.</title>
        <authorList>
            <person name="Stamps B.W."/>
            <person name="Spear J.R."/>
        </authorList>
    </citation>
    <scope>NUCLEOTIDE SEQUENCE [LARGE SCALE GENOMIC DNA]</scope>
    <source>
        <strain evidence="1">Bin_27_1</strain>
    </source>
</reference>
<dbReference type="InterPro" id="IPR006521">
    <property type="entry name" value="Tail_protein_I"/>
</dbReference>
<dbReference type="RefSeq" id="WP_276659580.1">
    <property type="nucleotide sequence ID" value="NZ_SSFD01000228.1"/>
</dbReference>
<protein>
    <submittedName>
        <fullName evidence="1">Uncharacterized protein</fullName>
    </submittedName>
</protein>
<name>A0A5C7SHW6_THASP</name>
<dbReference type="Proteomes" id="UP000321192">
    <property type="component" value="Unassembled WGS sequence"/>
</dbReference>
<dbReference type="AlphaFoldDB" id="A0A5C7SHW6"/>
<dbReference type="Pfam" id="PF09684">
    <property type="entry name" value="Tail_P2_I"/>
    <property type="match status" value="1"/>
</dbReference>
<proteinExistence type="predicted"/>
<organism evidence="1 2">
    <name type="scientific">Thauera aminoaromatica</name>
    <dbReference type="NCBI Taxonomy" id="164330"/>
    <lineage>
        <taxon>Bacteria</taxon>
        <taxon>Pseudomonadati</taxon>
        <taxon>Pseudomonadota</taxon>
        <taxon>Betaproteobacteria</taxon>
        <taxon>Rhodocyclales</taxon>
        <taxon>Zoogloeaceae</taxon>
        <taxon>Thauera</taxon>
    </lineage>
</organism>
<gene>
    <name evidence="1" type="ORF">E6Q80_14395</name>
</gene>